<dbReference type="InterPro" id="IPR013078">
    <property type="entry name" value="His_Pase_superF_clade-1"/>
</dbReference>
<comment type="caution">
    <text evidence="2">The sequence shown here is derived from an EMBL/GenBank/DDBJ whole genome shotgun (WGS) entry which is preliminary data.</text>
</comment>
<gene>
    <name evidence="2" type="ORF">A2406_02920</name>
</gene>
<dbReference type="GO" id="GO:0016787">
    <property type="term" value="F:hydrolase activity"/>
    <property type="evidence" value="ECO:0007669"/>
    <property type="project" value="UniProtKB-KW"/>
</dbReference>
<evidence type="ECO:0000313" key="2">
    <source>
        <dbReference type="EMBL" id="OGY94342.1"/>
    </source>
</evidence>
<evidence type="ECO:0000313" key="3">
    <source>
        <dbReference type="Proteomes" id="UP000177626"/>
    </source>
</evidence>
<proteinExistence type="predicted"/>
<sequence length="243" mass="28646">MSIKLTIPFVKLGLKEPSVEEQTPYAKTRQVINGPYTRIYLIRHCHPDYSLKKKLGDKGMPLSKLGKKQRKLLNNKLKQIGLEKIYISEFVRSKETAQEFAKEHKKKMYIDKRLDEVDWTEWYKVKYFRMSEKTRIKKVREYTSMNDKMNKLQEKSRRILADIYKKNKGQRVGLFCHGNLIRAMITSILNTDIIGFLSMEIYQSSVTKLVIDRDGYIKINYINNIGHLPHKPNEDLFLAALNQ</sequence>
<dbReference type="AlphaFoldDB" id="A0A1G2BYX8"/>
<protein>
    <recommendedName>
        <fullName evidence="4">Phosphoglycerate mutase</fullName>
    </recommendedName>
</protein>
<accession>A0A1G2BYX8</accession>
<evidence type="ECO:0008006" key="4">
    <source>
        <dbReference type="Google" id="ProtNLM"/>
    </source>
</evidence>
<reference evidence="2 3" key="1">
    <citation type="journal article" date="2016" name="Nat. Commun.">
        <title>Thousands of microbial genomes shed light on interconnected biogeochemical processes in an aquifer system.</title>
        <authorList>
            <person name="Anantharaman K."/>
            <person name="Brown C.T."/>
            <person name="Hug L.A."/>
            <person name="Sharon I."/>
            <person name="Castelle C.J."/>
            <person name="Probst A.J."/>
            <person name="Thomas B.C."/>
            <person name="Singh A."/>
            <person name="Wilkins M.J."/>
            <person name="Karaoz U."/>
            <person name="Brodie E.L."/>
            <person name="Williams K.H."/>
            <person name="Hubbard S.S."/>
            <person name="Banfield J.F."/>
        </authorList>
    </citation>
    <scope>NUCLEOTIDE SEQUENCE [LARGE SCALE GENOMIC DNA]</scope>
</reference>
<evidence type="ECO:0000256" key="1">
    <source>
        <dbReference type="ARBA" id="ARBA00022801"/>
    </source>
</evidence>
<keyword evidence="1" id="KW-0378">Hydrolase</keyword>
<dbReference type="PANTHER" id="PTHR20935">
    <property type="entry name" value="PHOSPHOGLYCERATE MUTASE-RELATED"/>
    <property type="match status" value="1"/>
</dbReference>
<dbReference type="PANTHER" id="PTHR20935:SF0">
    <property type="entry name" value="SERINE_THREONINE-PROTEIN PHOSPHATASE PGAM5, MITOCHONDRIAL"/>
    <property type="match status" value="1"/>
</dbReference>
<dbReference type="SMART" id="SM00855">
    <property type="entry name" value="PGAM"/>
    <property type="match status" value="1"/>
</dbReference>
<dbReference type="SUPFAM" id="SSF53254">
    <property type="entry name" value="Phosphoglycerate mutase-like"/>
    <property type="match status" value="1"/>
</dbReference>
<dbReference type="CDD" id="cd07067">
    <property type="entry name" value="HP_PGM_like"/>
    <property type="match status" value="1"/>
</dbReference>
<dbReference type="InterPro" id="IPR029033">
    <property type="entry name" value="His_PPase_superfam"/>
</dbReference>
<dbReference type="Proteomes" id="UP000177626">
    <property type="component" value="Unassembled WGS sequence"/>
</dbReference>
<dbReference type="EMBL" id="MHKQ01000009">
    <property type="protein sequence ID" value="OGY94342.1"/>
    <property type="molecule type" value="Genomic_DNA"/>
</dbReference>
<dbReference type="Gene3D" id="3.40.50.1240">
    <property type="entry name" value="Phosphoglycerate mutase-like"/>
    <property type="match status" value="1"/>
</dbReference>
<organism evidence="2 3">
    <name type="scientific">Candidatus Komeilibacteria bacterium RIFOXYC1_FULL_37_11</name>
    <dbReference type="NCBI Taxonomy" id="1798555"/>
    <lineage>
        <taxon>Bacteria</taxon>
        <taxon>Candidatus Komeiliibacteriota</taxon>
    </lineage>
</organism>
<name>A0A1G2BYX8_9BACT</name>
<dbReference type="Pfam" id="PF00300">
    <property type="entry name" value="His_Phos_1"/>
    <property type="match status" value="1"/>
</dbReference>
<dbReference type="InterPro" id="IPR051021">
    <property type="entry name" value="Mito_Ser/Thr_phosphatase"/>
</dbReference>